<protein>
    <submittedName>
        <fullName evidence="3">M15 family metallopeptidase</fullName>
    </submittedName>
</protein>
<dbReference type="PANTHER" id="PTHR34385:SF1">
    <property type="entry name" value="PEPTIDOGLYCAN L-ALANYL-D-GLUTAMATE ENDOPEPTIDASE CWLK"/>
    <property type="match status" value="1"/>
</dbReference>
<dbReference type="Proteomes" id="UP000886883">
    <property type="component" value="Unassembled WGS sequence"/>
</dbReference>
<accession>A0A9D2SEP6</accession>
<dbReference type="EMBL" id="DWXE01000044">
    <property type="protein sequence ID" value="HJB92183.1"/>
    <property type="molecule type" value="Genomic_DNA"/>
</dbReference>
<reference evidence="3" key="2">
    <citation type="submission" date="2021-04" db="EMBL/GenBank/DDBJ databases">
        <authorList>
            <person name="Gilroy R."/>
        </authorList>
    </citation>
    <scope>NUCLEOTIDE SEQUENCE</scope>
    <source>
        <strain evidence="3">USAMLcec3-2134</strain>
    </source>
</reference>
<dbReference type="CDD" id="cd14852">
    <property type="entry name" value="LD-carboxypeptidase"/>
    <property type="match status" value="1"/>
</dbReference>
<dbReference type="InterPro" id="IPR058193">
    <property type="entry name" value="VanY/YodJ_core_dom"/>
</dbReference>
<sequence length="296" mass="33911">MLEKKKDRSGKRRMIGLTGGLIVLFGALASLFSVYDGTRKEELARLSEQLASAQEEIQELEWEKEEIQAQADAVTAMAMEEGFVPAEEIPFEVDLDDWKYLLVNETHPLPEDFEPRLAKTRNGQQVDRRIKTALERMIDDAAKEGLNLLICSSYRDYEKQDSLMDESIAKYLRQGMDYREAFFETKEQIALTGASEHHTGLAVDIVGKGHQSLDRAQANTKEAKWLSEHAHEYGFILRYPEDKEEITMISFESWHYRYVGVDAAAFMKENNLCLEEFVELAMQQQKQGKVLAGMGW</sequence>
<keyword evidence="1" id="KW-0175">Coiled coil</keyword>
<dbReference type="InterPro" id="IPR003709">
    <property type="entry name" value="VanY-like_core_dom"/>
</dbReference>
<evidence type="ECO:0000313" key="3">
    <source>
        <dbReference type="EMBL" id="HJB92183.1"/>
    </source>
</evidence>
<dbReference type="Gene3D" id="3.30.1380.10">
    <property type="match status" value="1"/>
</dbReference>
<dbReference type="SUPFAM" id="SSF55166">
    <property type="entry name" value="Hedgehog/DD-peptidase"/>
    <property type="match status" value="1"/>
</dbReference>
<dbReference type="Pfam" id="PF02557">
    <property type="entry name" value="VanY"/>
    <property type="match status" value="1"/>
</dbReference>
<dbReference type="InterPro" id="IPR009045">
    <property type="entry name" value="Zn_M74/Hedgehog-like"/>
</dbReference>
<gene>
    <name evidence="3" type="ORF">H9763_12065</name>
</gene>
<organism evidence="3 4">
    <name type="scientific">Candidatus Eisenbergiella merdigallinarum</name>
    <dbReference type="NCBI Taxonomy" id="2838552"/>
    <lineage>
        <taxon>Bacteria</taxon>
        <taxon>Bacillati</taxon>
        <taxon>Bacillota</taxon>
        <taxon>Clostridia</taxon>
        <taxon>Lachnospirales</taxon>
        <taxon>Lachnospiraceae</taxon>
        <taxon>Eisenbergiella</taxon>
    </lineage>
</organism>
<evidence type="ECO:0000256" key="1">
    <source>
        <dbReference type="SAM" id="Coils"/>
    </source>
</evidence>
<feature type="coiled-coil region" evidence="1">
    <location>
        <begin position="43"/>
        <end position="77"/>
    </location>
</feature>
<evidence type="ECO:0000313" key="4">
    <source>
        <dbReference type="Proteomes" id="UP000886883"/>
    </source>
</evidence>
<dbReference type="InterPro" id="IPR052179">
    <property type="entry name" value="DD-CPase-like"/>
</dbReference>
<dbReference type="GO" id="GO:0008233">
    <property type="term" value="F:peptidase activity"/>
    <property type="evidence" value="ECO:0007669"/>
    <property type="project" value="InterPro"/>
</dbReference>
<proteinExistence type="predicted"/>
<dbReference type="AlphaFoldDB" id="A0A9D2SEP6"/>
<feature type="domain" description="D-alanyl-D-alanine carboxypeptidase-like core" evidence="2">
    <location>
        <begin position="125"/>
        <end position="260"/>
    </location>
</feature>
<evidence type="ECO:0000259" key="2">
    <source>
        <dbReference type="Pfam" id="PF02557"/>
    </source>
</evidence>
<reference evidence="3" key="1">
    <citation type="journal article" date="2021" name="PeerJ">
        <title>Extensive microbial diversity within the chicken gut microbiome revealed by metagenomics and culture.</title>
        <authorList>
            <person name="Gilroy R."/>
            <person name="Ravi A."/>
            <person name="Getino M."/>
            <person name="Pursley I."/>
            <person name="Horton D.L."/>
            <person name="Alikhan N.F."/>
            <person name="Baker D."/>
            <person name="Gharbi K."/>
            <person name="Hall N."/>
            <person name="Watson M."/>
            <person name="Adriaenssens E.M."/>
            <person name="Foster-Nyarko E."/>
            <person name="Jarju S."/>
            <person name="Secka A."/>
            <person name="Antonio M."/>
            <person name="Oren A."/>
            <person name="Chaudhuri R.R."/>
            <person name="La Ragione R."/>
            <person name="Hildebrand F."/>
            <person name="Pallen M.J."/>
        </authorList>
    </citation>
    <scope>NUCLEOTIDE SEQUENCE</scope>
    <source>
        <strain evidence="3">USAMLcec3-2134</strain>
    </source>
</reference>
<dbReference type="PANTHER" id="PTHR34385">
    <property type="entry name" value="D-ALANYL-D-ALANINE CARBOXYPEPTIDASE"/>
    <property type="match status" value="1"/>
</dbReference>
<dbReference type="GO" id="GO:0006508">
    <property type="term" value="P:proteolysis"/>
    <property type="evidence" value="ECO:0007669"/>
    <property type="project" value="InterPro"/>
</dbReference>
<comment type="caution">
    <text evidence="3">The sequence shown here is derived from an EMBL/GenBank/DDBJ whole genome shotgun (WGS) entry which is preliminary data.</text>
</comment>
<name>A0A9D2SEP6_9FIRM</name>